<keyword evidence="2" id="KW-1185">Reference proteome</keyword>
<dbReference type="EMBL" id="CACRXK020001300">
    <property type="protein sequence ID" value="CAB3988271.1"/>
    <property type="molecule type" value="Genomic_DNA"/>
</dbReference>
<evidence type="ECO:0000313" key="2">
    <source>
        <dbReference type="Proteomes" id="UP001152795"/>
    </source>
</evidence>
<evidence type="ECO:0000313" key="1">
    <source>
        <dbReference type="EMBL" id="CAB3988271.1"/>
    </source>
</evidence>
<accession>A0A7D9DKS9</accession>
<organism evidence="1 2">
    <name type="scientific">Paramuricea clavata</name>
    <name type="common">Red gorgonian</name>
    <name type="synonym">Violescent sea-whip</name>
    <dbReference type="NCBI Taxonomy" id="317549"/>
    <lineage>
        <taxon>Eukaryota</taxon>
        <taxon>Metazoa</taxon>
        <taxon>Cnidaria</taxon>
        <taxon>Anthozoa</taxon>
        <taxon>Octocorallia</taxon>
        <taxon>Malacalcyonacea</taxon>
        <taxon>Plexauridae</taxon>
        <taxon>Paramuricea</taxon>
    </lineage>
</organism>
<name>A0A7D9DKS9_PARCT</name>
<reference evidence="1" key="1">
    <citation type="submission" date="2020-04" db="EMBL/GenBank/DDBJ databases">
        <authorList>
            <person name="Alioto T."/>
            <person name="Alioto T."/>
            <person name="Gomez Garrido J."/>
        </authorList>
    </citation>
    <scope>NUCLEOTIDE SEQUENCE</scope>
    <source>
        <strain evidence="1">A484AB</strain>
    </source>
</reference>
<sequence>MPLLKRNWCEKSTPEERNRAELLCSSDCDSDPVILSMPLLSPTFYFQPADASDSDQVISMPLLSQRFYSKSTDCKKSTTHPECTNYNTDTLNTEVFGNLKTNENEQIFGDPQSTGHAVIKVAELLLTSGPMVPTQEAGKIYTKEKNLFLGLAEENLKKQK</sequence>
<dbReference type="Proteomes" id="UP001152795">
    <property type="component" value="Unassembled WGS sequence"/>
</dbReference>
<dbReference type="AlphaFoldDB" id="A0A7D9DKS9"/>
<comment type="caution">
    <text evidence="1">The sequence shown here is derived from an EMBL/GenBank/DDBJ whole genome shotgun (WGS) entry which is preliminary data.</text>
</comment>
<gene>
    <name evidence="1" type="ORF">PACLA_8A038662</name>
</gene>
<protein>
    <submittedName>
        <fullName evidence="1">Uncharacterized protein</fullName>
    </submittedName>
</protein>
<proteinExistence type="predicted"/>